<evidence type="ECO:0000256" key="8">
    <source>
        <dbReference type="RuleBase" id="RU363032"/>
    </source>
</evidence>
<feature type="transmembrane region" description="Helical" evidence="8">
    <location>
        <begin position="61"/>
        <end position="88"/>
    </location>
</feature>
<evidence type="ECO:0000313" key="10">
    <source>
        <dbReference type="EMBL" id="GGF70819.1"/>
    </source>
</evidence>
<keyword evidence="11" id="KW-1185">Reference proteome</keyword>
<evidence type="ECO:0000256" key="5">
    <source>
        <dbReference type="ARBA" id="ARBA00022692"/>
    </source>
</evidence>
<dbReference type="CDD" id="cd06261">
    <property type="entry name" value="TM_PBP2"/>
    <property type="match status" value="1"/>
</dbReference>
<evidence type="ECO:0000256" key="1">
    <source>
        <dbReference type="ARBA" id="ARBA00004429"/>
    </source>
</evidence>
<keyword evidence="3" id="KW-1003">Cell membrane</keyword>
<keyword evidence="5 8" id="KW-0812">Transmembrane</keyword>
<name>A0A917C3Z4_9HYPH</name>
<sequence length="265" mass="28607">MLSLKVGRFLYLAVNWAVLAFLLLPILIIFVFALNPTPYIEFPPVGVTLKWFDKFFASPQFMSALLLSLEVAALTTIAATVLGASAALGIARGNVPGSRLITAIMLSPLMLPAILTGLALFQTYVLMDVGRPLWGLVVGHCLVTVPYVVRTTLAVLHNFDLRLEEAARNLGASPQRTFFEVTLPLIKPGVIAGGIFAFIVSFDQFPVSLFLVSPGQETLPITLFNYLKYDLDGTIGAASVVSILLAALVVIGLDRTVGLRSYVKL</sequence>
<evidence type="ECO:0000256" key="3">
    <source>
        <dbReference type="ARBA" id="ARBA00022475"/>
    </source>
</evidence>
<reference evidence="10" key="1">
    <citation type="journal article" date="2014" name="Int. J. Syst. Evol. Microbiol.">
        <title>Complete genome sequence of Corynebacterium casei LMG S-19264T (=DSM 44701T), isolated from a smear-ripened cheese.</title>
        <authorList>
            <consortium name="US DOE Joint Genome Institute (JGI-PGF)"/>
            <person name="Walter F."/>
            <person name="Albersmeier A."/>
            <person name="Kalinowski J."/>
            <person name="Ruckert C."/>
        </authorList>
    </citation>
    <scope>NUCLEOTIDE SEQUENCE</scope>
    <source>
        <strain evidence="10">CCM 7897</strain>
    </source>
</reference>
<comment type="subcellular location">
    <subcellularLocation>
        <location evidence="1">Cell inner membrane</location>
        <topology evidence="1">Multi-pass membrane protein</topology>
    </subcellularLocation>
    <subcellularLocation>
        <location evidence="8">Cell membrane</location>
        <topology evidence="8">Multi-pass membrane protein</topology>
    </subcellularLocation>
</comment>
<feature type="domain" description="ABC transmembrane type-1" evidence="9">
    <location>
        <begin position="65"/>
        <end position="253"/>
    </location>
</feature>
<evidence type="ECO:0000256" key="4">
    <source>
        <dbReference type="ARBA" id="ARBA00022519"/>
    </source>
</evidence>
<feature type="transmembrane region" description="Helical" evidence="8">
    <location>
        <begin position="177"/>
        <end position="202"/>
    </location>
</feature>
<dbReference type="GO" id="GO:0055085">
    <property type="term" value="P:transmembrane transport"/>
    <property type="evidence" value="ECO:0007669"/>
    <property type="project" value="InterPro"/>
</dbReference>
<dbReference type="PANTHER" id="PTHR43357">
    <property type="entry name" value="INNER MEMBRANE ABC TRANSPORTER PERMEASE PROTEIN YDCV"/>
    <property type="match status" value="1"/>
</dbReference>
<keyword evidence="7 8" id="KW-0472">Membrane</keyword>
<accession>A0A917C3Z4</accession>
<comment type="caution">
    <text evidence="10">The sequence shown here is derived from an EMBL/GenBank/DDBJ whole genome shotgun (WGS) entry which is preliminary data.</text>
</comment>
<dbReference type="EMBL" id="BMCT01000004">
    <property type="protein sequence ID" value="GGF70819.1"/>
    <property type="molecule type" value="Genomic_DNA"/>
</dbReference>
<keyword evidence="2 8" id="KW-0813">Transport</keyword>
<protein>
    <submittedName>
        <fullName evidence="10">ABC transporter permease</fullName>
    </submittedName>
</protein>
<proteinExistence type="inferred from homology"/>
<comment type="similarity">
    <text evidence="8">Belongs to the binding-protein-dependent transport system permease family.</text>
</comment>
<evidence type="ECO:0000256" key="6">
    <source>
        <dbReference type="ARBA" id="ARBA00022989"/>
    </source>
</evidence>
<dbReference type="Pfam" id="PF00528">
    <property type="entry name" value="BPD_transp_1"/>
    <property type="match status" value="1"/>
</dbReference>
<evidence type="ECO:0000313" key="11">
    <source>
        <dbReference type="Proteomes" id="UP000606044"/>
    </source>
</evidence>
<dbReference type="Proteomes" id="UP000606044">
    <property type="component" value="Unassembled WGS sequence"/>
</dbReference>
<feature type="transmembrane region" description="Helical" evidence="8">
    <location>
        <begin position="133"/>
        <end position="156"/>
    </location>
</feature>
<evidence type="ECO:0000256" key="2">
    <source>
        <dbReference type="ARBA" id="ARBA00022448"/>
    </source>
</evidence>
<dbReference type="AlphaFoldDB" id="A0A917C3Z4"/>
<dbReference type="SUPFAM" id="SSF161098">
    <property type="entry name" value="MetI-like"/>
    <property type="match status" value="1"/>
</dbReference>
<organism evidence="10 11">
    <name type="scientific">Azorhizobium oxalatiphilum</name>
    <dbReference type="NCBI Taxonomy" id="980631"/>
    <lineage>
        <taxon>Bacteria</taxon>
        <taxon>Pseudomonadati</taxon>
        <taxon>Pseudomonadota</taxon>
        <taxon>Alphaproteobacteria</taxon>
        <taxon>Hyphomicrobiales</taxon>
        <taxon>Xanthobacteraceae</taxon>
        <taxon>Azorhizobium</taxon>
    </lineage>
</organism>
<dbReference type="PANTHER" id="PTHR43357:SF4">
    <property type="entry name" value="INNER MEMBRANE ABC TRANSPORTER PERMEASE PROTEIN YDCV"/>
    <property type="match status" value="1"/>
</dbReference>
<evidence type="ECO:0000256" key="7">
    <source>
        <dbReference type="ARBA" id="ARBA00023136"/>
    </source>
</evidence>
<dbReference type="RefSeq" id="WP_188580522.1">
    <property type="nucleotide sequence ID" value="NZ_BMCT01000004.1"/>
</dbReference>
<evidence type="ECO:0000259" key="9">
    <source>
        <dbReference type="PROSITE" id="PS50928"/>
    </source>
</evidence>
<gene>
    <name evidence="10" type="ORF">GCM10007301_33210</name>
</gene>
<keyword evidence="6 8" id="KW-1133">Transmembrane helix</keyword>
<feature type="transmembrane region" description="Helical" evidence="8">
    <location>
        <begin position="12"/>
        <end position="34"/>
    </location>
</feature>
<dbReference type="PROSITE" id="PS50928">
    <property type="entry name" value="ABC_TM1"/>
    <property type="match status" value="1"/>
</dbReference>
<keyword evidence="4" id="KW-0997">Cell inner membrane</keyword>
<feature type="transmembrane region" description="Helical" evidence="8">
    <location>
        <begin position="233"/>
        <end position="253"/>
    </location>
</feature>
<dbReference type="InterPro" id="IPR000515">
    <property type="entry name" value="MetI-like"/>
</dbReference>
<reference evidence="10" key="2">
    <citation type="submission" date="2020-09" db="EMBL/GenBank/DDBJ databases">
        <authorList>
            <person name="Sun Q."/>
            <person name="Sedlacek I."/>
        </authorList>
    </citation>
    <scope>NUCLEOTIDE SEQUENCE</scope>
    <source>
        <strain evidence="10">CCM 7897</strain>
    </source>
</reference>
<feature type="transmembrane region" description="Helical" evidence="8">
    <location>
        <begin position="100"/>
        <end position="121"/>
    </location>
</feature>
<dbReference type="Gene3D" id="1.10.3720.10">
    <property type="entry name" value="MetI-like"/>
    <property type="match status" value="1"/>
</dbReference>
<dbReference type="GO" id="GO:0005886">
    <property type="term" value="C:plasma membrane"/>
    <property type="evidence" value="ECO:0007669"/>
    <property type="project" value="UniProtKB-SubCell"/>
</dbReference>
<dbReference type="InterPro" id="IPR035906">
    <property type="entry name" value="MetI-like_sf"/>
</dbReference>